<proteinExistence type="predicted"/>
<protein>
    <recommendedName>
        <fullName evidence="1">Right handed beta helix domain-containing protein</fullName>
    </recommendedName>
</protein>
<dbReference type="RefSeq" id="WP_145199708.1">
    <property type="nucleotide sequence ID" value="NZ_CP036434.1"/>
</dbReference>
<gene>
    <name evidence="2" type="ORF">Poly30_34700</name>
</gene>
<name>A0A518EV41_9BACT</name>
<dbReference type="SUPFAM" id="SSF51126">
    <property type="entry name" value="Pectin lyase-like"/>
    <property type="match status" value="1"/>
</dbReference>
<dbReference type="Pfam" id="PF13229">
    <property type="entry name" value="Beta_helix"/>
    <property type="match status" value="1"/>
</dbReference>
<evidence type="ECO:0000313" key="3">
    <source>
        <dbReference type="Proteomes" id="UP000320390"/>
    </source>
</evidence>
<dbReference type="AlphaFoldDB" id="A0A518EV41"/>
<dbReference type="Proteomes" id="UP000320390">
    <property type="component" value="Chromosome"/>
</dbReference>
<feature type="domain" description="Right handed beta helix" evidence="1">
    <location>
        <begin position="200"/>
        <end position="355"/>
    </location>
</feature>
<dbReference type="Gene3D" id="2.160.20.10">
    <property type="entry name" value="Single-stranded right-handed beta-helix, Pectin lyase-like"/>
    <property type="match status" value="1"/>
</dbReference>
<dbReference type="InterPro" id="IPR011050">
    <property type="entry name" value="Pectin_lyase_fold/virulence"/>
</dbReference>
<reference evidence="2 3" key="1">
    <citation type="submission" date="2019-02" db="EMBL/GenBank/DDBJ databases">
        <title>Deep-cultivation of Planctomycetes and their phenomic and genomic characterization uncovers novel biology.</title>
        <authorList>
            <person name="Wiegand S."/>
            <person name="Jogler M."/>
            <person name="Boedeker C."/>
            <person name="Pinto D."/>
            <person name="Vollmers J."/>
            <person name="Rivas-Marin E."/>
            <person name="Kohn T."/>
            <person name="Peeters S.H."/>
            <person name="Heuer A."/>
            <person name="Rast P."/>
            <person name="Oberbeckmann S."/>
            <person name="Bunk B."/>
            <person name="Jeske O."/>
            <person name="Meyerdierks A."/>
            <person name="Storesund J.E."/>
            <person name="Kallscheuer N."/>
            <person name="Luecker S."/>
            <person name="Lage O.M."/>
            <person name="Pohl T."/>
            <person name="Merkel B.J."/>
            <person name="Hornburger P."/>
            <person name="Mueller R.-W."/>
            <person name="Bruemmer F."/>
            <person name="Labrenz M."/>
            <person name="Spormann A.M."/>
            <person name="Op den Camp H."/>
            <person name="Overmann J."/>
            <person name="Amann R."/>
            <person name="Jetten M.S.M."/>
            <person name="Mascher T."/>
            <person name="Medema M.H."/>
            <person name="Devos D.P."/>
            <person name="Kaster A.-K."/>
            <person name="Ovreas L."/>
            <person name="Rohde M."/>
            <person name="Galperin M.Y."/>
            <person name="Jogler C."/>
        </authorList>
    </citation>
    <scope>NUCLEOTIDE SEQUENCE [LARGE SCALE GENOMIC DNA]</scope>
    <source>
        <strain evidence="2 3">Poly30</strain>
    </source>
</reference>
<keyword evidence="3" id="KW-1185">Reference proteome</keyword>
<sequence>MLALTLALLAAPQTTWYVDSAAPGPGTGTLTDPYSRVDHAVAQPATVDGDTLVLASGSYPAERVLLGSKELTLEAAPGAMPVLQSDGYESLITAGPSSQLTVRGLRFEGPASQGGFPPPRGGAIQASGDGLVVEDCSFAQLRAWEGGAIYSTDTSVTLRRVSVEVTCSADNYGGALWLDAGSVLIEDCDLRGFALYGAGGVVFLEGGTVSIVGSSLSGSAYEHGGTIYTRATSLTLRECDVTGLSREDYFGGGLYQQSGTVTVDTCSFHDCTAIRGGAIWAQGGSLALVDSSFLDNQTRSIVTMGIGGAGAVGCGAALIERCVFARNRATHDPLTEAGAIAGRPTLLHCTFIDNAASAGASDVVFGSLPSTPPALVRGCLFLTSAANQLPLVTGSADLQYNLANRPLPSSTSVLATAQLWADDSFYYLPGSPGIDLLPLSFGTDPDGTPLDAGAYPFDPSYCGPGCDGPLGTVACTALPNTTGVPSSISGLGSTVVAANRVVLNVEDLPSGSFGYFIASQTPAYVPGAGGSSGAICVGGQVLRFNRDVLQPTPNFRNVSFRPLLDDLPGPNVVQPGEQWYFQFWHRDGGPVAPTSNFSPSLSVQF</sequence>
<evidence type="ECO:0000313" key="2">
    <source>
        <dbReference type="EMBL" id="QDV07934.1"/>
    </source>
</evidence>
<dbReference type="EMBL" id="CP036434">
    <property type="protein sequence ID" value="QDV07934.1"/>
    <property type="molecule type" value="Genomic_DNA"/>
</dbReference>
<accession>A0A518EV41</accession>
<dbReference type="InterPro" id="IPR039448">
    <property type="entry name" value="Beta_helix"/>
</dbReference>
<organism evidence="2 3">
    <name type="scientific">Saltatorellus ferox</name>
    <dbReference type="NCBI Taxonomy" id="2528018"/>
    <lineage>
        <taxon>Bacteria</taxon>
        <taxon>Pseudomonadati</taxon>
        <taxon>Planctomycetota</taxon>
        <taxon>Planctomycetia</taxon>
        <taxon>Planctomycetia incertae sedis</taxon>
        <taxon>Saltatorellus</taxon>
    </lineage>
</organism>
<dbReference type="InterPro" id="IPR012334">
    <property type="entry name" value="Pectin_lyas_fold"/>
</dbReference>
<dbReference type="OrthoDB" id="272910at2"/>
<evidence type="ECO:0000259" key="1">
    <source>
        <dbReference type="Pfam" id="PF13229"/>
    </source>
</evidence>